<dbReference type="GO" id="GO:0016829">
    <property type="term" value="F:lyase activity"/>
    <property type="evidence" value="ECO:0007669"/>
    <property type="project" value="UniProtKB-KW"/>
</dbReference>
<sequence length="379" mass="41549">MKIASVETIPVKHTLKEPFGNGQGWTTSRQYLIVRVTSSDGIAGYGECWGPIAGNDRVVGEIIAPLLIGQDPTDTARLWEQIHFKLRWAYHSFAPYSALSGVDIALWDLKGKLIGQPVHKLLGGAFRDSVPAYATGHYFRRVDRLEDQISAVLQEAKEHLSEGFKTLKLKIGLKLLGWGPEADIALMRALHEEVGSRASLMIDANCAYSLPEAIKVGRAAEELGVSWFEEPLPPDDLDNYVRLSEKLDIPVAAGESWALLSRFHEVFRRQAVSIAQPDVCSAGGITEVKRIADLAHALNVPCIPHVWGTPIALAASLHVLATLPRHALLEFDRSENAIREGLLTRPFAVRPDSTVAVPDGPGLGIEVDEEQLDRFRVAA</sequence>
<gene>
    <name evidence="3" type="ORF">E0L93_08995</name>
</gene>
<dbReference type="Pfam" id="PF02746">
    <property type="entry name" value="MR_MLE_N"/>
    <property type="match status" value="1"/>
</dbReference>
<dbReference type="InterPro" id="IPR013342">
    <property type="entry name" value="Mandelate_racemase_C"/>
</dbReference>
<proteinExistence type="predicted"/>
<dbReference type="PROSITE" id="PS00908">
    <property type="entry name" value="MR_MLE_1"/>
    <property type="match status" value="1"/>
</dbReference>
<dbReference type="InterPro" id="IPR018110">
    <property type="entry name" value="Mandel_Rmase/mucon_lact_enz_CS"/>
</dbReference>
<reference evidence="3 4" key="1">
    <citation type="submission" date="2019-03" db="EMBL/GenBank/DDBJ databases">
        <title>Whole genome sequence of a novel Rubrobacter taiwanensis strain, isolated from Yellowstone National Park.</title>
        <authorList>
            <person name="Freed S."/>
            <person name="Ramaley R.F."/>
            <person name="Kyndt J.A."/>
        </authorList>
    </citation>
    <scope>NUCLEOTIDE SEQUENCE [LARGE SCALE GENOMIC DNA]</scope>
    <source>
        <strain evidence="3 4">Yellowstone</strain>
    </source>
</reference>
<dbReference type="SFLD" id="SFLDG00179">
    <property type="entry name" value="mandelate_racemase"/>
    <property type="match status" value="1"/>
</dbReference>
<name>A0A4R1BHV8_9ACTN</name>
<dbReference type="CDD" id="cd03316">
    <property type="entry name" value="MR_like"/>
    <property type="match status" value="1"/>
</dbReference>
<dbReference type="AlphaFoldDB" id="A0A4R1BHV8"/>
<dbReference type="Pfam" id="PF13378">
    <property type="entry name" value="MR_MLE_C"/>
    <property type="match status" value="1"/>
</dbReference>
<dbReference type="Gene3D" id="3.30.390.10">
    <property type="entry name" value="Enolase-like, N-terminal domain"/>
    <property type="match status" value="1"/>
</dbReference>
<dbReference type="SFLD" id="SFLDS00001">
    <property type="entry name" value="Enolase"/>
    <property type="match status" value="1"/>
</dbReference>
<dbReference type="EMBL" id="SKBU01000015">
    <property type="protein sequence ID" value="TCJ16843.1"/>
    <property type="molecule type" value="Genomic_DNA"/>
</dbReference>
<protein>
    <submittedName>
        <fullName evidence="3">Mandelate racemase/muconate lactonizing enzyme family protein</fullName>
    </submittedName>
</protein>
<keyword evidence="1" id="KW-0456">Lyase</keyword>
<dbReference type="PANTHER" id="PTHR48080">
    <property type="entry name" value="D-GALACTONATE DEHYDRATASE-RELATED"/>
    <property type="match status" value="1"/>
</dbReference>
<feature type="domain" description="Mandelate racemase/muconate lactonizing enzyme C-terminal" evidence="2">
    <location>
        <begin position="149"/>
        <end position="250"/>
    </location>
</feature>
<dbReference type="InterPro" id="IPR036849">
    <property type="entry name" value="Enolase-like_C_sf"/>
</dbReference>
<organism evidence="3 4">
    <name type="scientific">Rubrobacter taiwanensis</name>
    <dbReference type="NCBI Taxonomy" id="185139"/>
    <lineage>
        <taxon>Bacteria</taxon>
        <taxon>Bacillati</taxon>
        <taxon>Actinomycetota</taxon>
        <taxon>Rubrobacteria</taxon>
        <taxon>Rubrobacterales</taxon>
        <taxon>Rubrobacteraceae</taxon>
        <taxon>Rubrobacter</taxon>
    </lineage>
</organism>
<dbReference type="SUPFAM" id="SSF54826">
    <property type="entry name" value="Enolase N-terminal domain-like"/>
    <property type="match status" value="1"/>
</dbReference>
<dbReference type="InterPro" id="IPR013341">
    <property type="entry name" value="Mandelate_racemase_N_dom"/>
</dbReference>
<evidence type="ECO:0000259" key="2">
    <source>
        <dbReference type="SMART" id="SM00922"/>
    </source>
</evidence>
<evidence type="ECO:0000313" key="4">
    <source>
        <dbReference type="Proteomes" id="UP000295244"/>
    </source>
</evidence>
<keyword evidence="4" id="KW-1185">Reference proteome</keyword>
<dbReference type="Gene3D" id="3.20.20.120">
    <property type="entry name" value="Enolase-like C-terminal domain"/>
    <property type="match status" value="1"/>
</dbReference>
<evidence type="ECO:0000256" key="1">
    <source>
        <dbReference type="ARBA" id="ARBA00023239"/>
    </source>
</evidence>
<dbReference type="RefSeq" id="WP_132691081.1">
    <property type="nucleotide sequence ID" value="NZ_SKBU01000015.1"/>
</dbReference>
<dbReference type="PANTHER" id="PTHR48080:SF2">
    <property type="entry name" value="D-GALACTONATE DEHYDRATASE"/>
    <property type="match status" value="1"/>
</dbReference>
<dbReference type="InterPro" id="IPR029017">
    <property type="entry name" value="Enolase-like_N"/>
</dbReference>
<evidence type="ECO:0000313" key="3">
    <source>
        <dbReference type="EMBL" id="TCJ16843.1"/>
    </source>
</evidence>
<dbReference type="GO" id="GO:0009063">
    <property type="term" value="P:amino acid catabolic process"/>
    <property type="evidence" value="ECO:0007669"/>
    <property type="project" value="InterPro"/>
</dbReference>
<dbReference type="OrthoDB" id="5241672at2"/>
<dbReference type="SUPFAM" id="SSF51604">
    <property type="entry name" value="Enolase C-terminal domain-like"/>
    <property type="match status" value="1"/>
</dbReference>
<dbReference type="InterPro" id="IPR034593">
    <property type="entry name" value="DgoD-like"/>
</dbReference>
<accession>A0A4R1BHV8</accession>
<dbReference type="InterPro" id="IPR029065">
    <property type="entry name" value="Enolase_C-like"/>
</dbReference>
<comment type="caution">
    <text evidence="3">The sequence shown here is derived from an EMBL/GenBank/DDBJ whole genome shotgun (WGS) entry which is preliminary data.</text>
</comment>
<dbReference type="Proteomes" id="UP000295244">
    <property type="component" value="Unassembled WGS sequence"/>
</dbReference>
<dbReference type="SMART" id="SM00922">
    <property type="entry name" value="MR_MLE"/>
    <property type="match status" value="1"/>
</dbReference>